<sequence length="75" mass="8575">MLPKGGMEAQSFTRGCVEEGEELGKLEHKETYLPENAHQNPMRSFDSHRLLFTINYIDLYTGQRKTPGINSACRM</sequence>
<dbReference type="EMBL" id="MU155573">
    <property type="protein sequence ID" value="KAF9472144.1"/>
    <property type="molecule type" value="Genomic_DNA"/>
</dbReference>
<feature type="region of interest" description="Disordered" evidence="1">
    <location>
        <begin position="1"/>
        <end position="20"/>
    </location>
</feature>
<name>A0A9P5YMQ3_9AGAR</name>
<dbReference type="AlphaFoldDB" id="A0A9P5YMQ3"/>
<gene>
    <name evidence="2" type="ORF">BDN70DRAFT_503663</name>
</gene>
<accession>A0A9P5YMQ3</accession>
<organism evidence="2 3">
    <name type="scientific">Pholiota conissans</name>
    <dbReference type="NCBI Taxonomy" id="109636"/>
    <lineage>
        <taxon>Eukaryota</taxon>
        <taxon>Fungi</taxon>
        <taxon>Dikarya</taxon>
        <taxon>Basidiomycota</taxon>
        <taxon>Agaricomycotina</taxon>
        <taxon>Agaricomycetes</taxon>
        <taxon>Agaricomycetidae</taxon>
        <taxon>Agaricales</taxon>
        <taxon>Agaricineae</taxon>
        <taxon>Strophariaceae</taxon>
        <taxon>Pholiota</taxon>
    </lineage>
</organism>
<comment type="caution">
    <text evidence="2">The sequence shown here is derived from an EMBL/GenBank/DDBJ whole genome shotgun (WGS) entry which is preliminary data.</text>
</comment>
<protein>
    <submittedName>
        <fullName evidence="2">Uncharacterized protein</fullName>
    </submittedName>
</protein>
<dbReference type="Proteomes" id="UP000807469">
    <property type="component" value="Unassembled WGS sequence"/>
</dbReference>
<evidence type="ECO:0000313" key="2">
    <source>
        <dbReference type="EMBL" id="KAF9472144.1"/>
    </source>
</evidence>
<proteinExistence type="predicted"/>
<reference evidence="2" key="1">
    <citation type="submission" date="2020-11" db="EMBL/GenBank/DDBJ databases">
        <authorList>
            <consortium name="DOE Joint Genome Institute"/>
            <person name="Ahrendt S."/>
            <person name="Riley R."/>
            <person name="Andreopoulos W."/>
            <person name="Labutti K."/>
            <person name="Pangilinan J."/>
            <person name="Ruiz-Duenas F.J."/>
            <person name="Barrasa J.M."/>
            <person name="Sanchez-Garcia M."/>
            <person name="Camarero S."/>
            <person name="Miyauchi S."/>
            <person name="Serrano A."/>
            <person name="Linde D."/>
            <person name="Babiker R."/>
            <person name="Drula E."/>
            <person name="Ayuso-Fernandez I."/>
            <person name="Pacheco R."/>
            <person name="Padilla G."/>
            <person name="Ferreira P."/>
            <person name="Barriuso J."/>
            <person name="Kellner H."/>
            <person name="Castanera R."/>
            <person name="Alfaro M."/>
            <person name="Ramirez L."/>
            <person name="Pisabarro A.G."/>
            <person name="Kuo A."/>
            <person name="Tritt A."/>
            <person name="Lipzen A."/>
            <person name="He G."/>
            <person name="Yan M."/>
            <person name="Ng V."/>
            <person name="Cullen D."/>
            <person name="Martin F."/>
            <person name="Rosso M.-N."/>
            <person name="Henrissat B."/>
            <person name="Hibbett D."/>
            <person name="Martinez A.T."/>
            <person name="Grigoriev I.V."/>
        </authorList>
    </citation>
    <scope>NUCLEOTIDE SEQUENCE</scope>
    <source>
        <strain evidence="2">CIRM-BRFM 674</strain>
    </source>
</reference>
<evidence type="ECO:0000313" key="3">
    <source>
        <dbReference type="Proteomes" id="UP000807469"/>
    </source>
</evidence>
<keyword evidence="3" id="KW-1185">Reference proteome</keyword>
<evidence type="ECO:0000256" key="1">
    <source>
        <dbReference type="SAM" id="MobiDB-lite"/>
    </source>
</evidence>